<dbReference type="STRING" id="87626.PTD2_10013"/>
<dbReference type="RefSeq" id="WP_009839150.1">
    <property type="nucleotide sequence ID" value="NZ_AAOH01000008.1"/>
</dbReference>
<feature type="domain" description="DUF4124" evidence="3">
    <location>
        <begin position="14"/>
        <end position="56"/>
    </location>
</feature>
<feature type="region of interest" description="Disordered" evidence="1">
    <location>
        <begin position="69"/>
        <end position="92"/>
    </location>
</feature>
<dbReference type="HOGENOM" id="CLU_1936310_0_0_6"/>
<evidence type="ECO:0000256" key="2">
    <source>
        <dbReference type="SAM" id="SignalP"/>
    </source>
</evidence>
<dbReference type="Proteomes" id="UP000006201">
    <property type="component" value="Unassembled WGS sequence"/>
</dbReference>
<accession>A4CE95</accession>
<comment type="caution">
    <text evidence="4">The sequence shown here is derived from an EMBL/GenBank/DDBJ whole genome shotgun (WGS) entry which is preliminary data.</text>
</comment>
<feature type="chain" id="PRO_5002666025" description="DUF4124 domain-containing protein" evidence="2">
    <location>
        <begin position="24"/>
        <end position="130"/>
    </location>
</feature>
<dbReference type="AlphaFoldDB" id="A4CE95"/>
<organism evidence="4 5">
    <name type="scientific">Pseudoalteromonas tunicata D2</name>
    <dbReference type="NCBI Taxonomy" id="87626"/>
    <lineage>
        <taxon>Bacteria</taxon>
        <taxon>Pseudomonadati</taxon>
        <taxon>Pseudomonadota</taxon>
        <taxon>Gammaproteobacteria</taxon>
        <taxon>Alteromonadales</taxon>
        <taxon>Pseudoalteromonadaceae</taxon>
        <taxon>Pseudoalteromonas</taxon>
    </lineage>
</organism>
<evidence type="ECO:0000256" key="1">
    <source>
        <dbReference type="SAM" id="MobiDB-lite"/>
    </source>
</evidence>
<dbReference type="InterPro" id="IPR025392">
    <property type="entry name" value="DUF4124"/>
</dbReference>
<protein>
    <recommendedName>
        <fullName evidence="3">DUF4124 domain-containing protein</fullName>
    </recommendedName>
</protein>
<sequence length="130" mass="14031">MIRAAQVVMFMCVMMLCSAAAVAADIYKWVDAKGVVHYSDRPHNQTAQKVTLKKGNVSDPVSITVFDEASESAGDSTDEGSNLAQEVSKAPQFDPKKQCAAIKAEVNKVSQSADAKLLELLRNKIKELGC</sequence>
<keyword evidence="5" id="KW-1185">Reference proteome</keyword>
<dbReference type="Pfam" id="PF13511">
    <property type="entry name" value="DUF4124"/>
    <property type="match status" value="1"/>
</dbReference>
<dbReference type="EMBL" id="AAOH01000008">
    <property type="protein sequence ID" value="EAR26907.1"/>
    <property type="molecule type" value="Genomic_DNA"/>
</dbReference>
<reference evidence="4 5" key="1">
    <citation type="submission" date="2006-02" db="EMBL/GenBank/DDBJ databases">
        <authorList>
            <person name="Moran M.A."/>
            <person name="Kjelleberg S."/>
            <person name="Egan S."/>
            <person name="Saunders N."/>
            <person name="Thomas T."/>
            <person name="Ferriera S."/>
            <person name="Johnson J."/>
            <person name="Kravitz S."/>
            <person name="Halpern A."/>
            <person name="Remington K."/>
            <person name="Beeson K."/>
            <person name="Tran B."/>
            <person name="Rogers Y.-H."/>
            <person name="Friedman R."/>
            <person name="Venter J.C."/>
        </authorList>
    </citation>
    <scope>NUCLEOTIDE SEQUENCE [LARGE SCALE GENOMIC DNA]</scope>
    <source>
        <strain evidence="4 5">D2</strain>
    </source>
</reference>
<evidence type="ECO:0000259" key="3">
    <source>
        <dbReference type="Pfam" id="PF13511"/>
    </source>
</evidence>
<proteinExistence type="predicted"/>
<feature type="compositionally biased region" description="Polar residues" evidence="1">
    <location>
        <begin position="73"/>
        <end position="85"/>
    </location>
</feature>
<evidence type="ECO:0000313" key="4">
    <source>
        <dbReference type="EMBL" id="EAR26907.1"/>
    </source>
</evidence>
<evidence type="ECO:0000313" key="5">
    <source>
        <dbReference type="Proteomes" id="UP000006201"/>
    </source>
</evidence>
<feature type="signal peptide" evidence="2">
    <location>
        <begin position="1"/>
        <end position="23"/>
    </location>
</feature>
<keyword evidence="2" id="KW-0732">Signal</keyword>
<name>A4CE95_9GAMM</name>
<gene>
    <name evidence="4" type="ORF">PTD2_10013</name>
</gene>